<dbReference type="HAMAP" id="MF_01984">
    <property type="entry name" value="ubiX_pad"/>
    <property type="match status" value="1"/>
</dbReference>
<keyword evidence="3 7" id="KW-0288">FMN</keyword>
<comment type="caution">
    <text evidence="9">The sequence shown here is derived from an EMBL/GenBank/DDBJ whole genome shotgun (WGS) entry which is preliminary data.</text>
</comment>
<organism evidence="9 10">
    <name type="scientific">Gallibacterium genomosp. 1</name>
    <dbReference type="NCBI Taxonomy" id="155515"/>
    <lineage>
        <taxon>Bacteria</taxon>
        <taxon>Pseudomonadati</taxon>
        <taxon>Pseudomonadota</taxon>
        <taxon>Gammaproteobacteria</taxon>
        <taxon>Pasteurellales</taxon>
        <taxon>Pasteurellaceae</taxon>
        <taxon>Gallibacterium</taxon>
    </lineage>
</organism>
<proteinExistence type="inferred from homology"/>
<feature type="domain" description="Flavoprotein" evidence="8">
    <location>
        <begin position="6"/>
        <end position="175"/>
    </location>
</feature>
<keyword evidence="2 7" id="KW-0285">Flavoprotein</keyword>
<feature type="binding site" evidence="7">
    <location>
        <position position="42"/>
    </location>
    <ligand>
        <name>FMN</name>
        <dbReference type="ChEBI" id="CHEBI:58210"/>
    </ligand>
</feature>
<feature type="binding site" evidence="7">
    <location>
        <position position="128"/>
    </location>
    <ligand>
        <name>FMN</name>
        <dbReference type="ChEBI" id="CHEBI:58210"/>
    </ligand>
</feature>
<evidence type="ECO:0000256" key="4">
    <source>
        <dbReference type="ARBA" id="ARBA00022679"/>
    </source>
</evidence>
<feature type="binding site" evidence="7">
    <location>
        <position position="158"/>
    </location>
    <ligand>
        <name>dimethylallyl phosphate</name>
        <dbReference type="ChEBI" id="CHEBI:88052"/>
    </ligand>
</feature>
<dbReference type="NCBIfam" id="NF004685">
    <property type="entry name" value="PRK06029.1"/>
    <property type="match status" value="1"/>
</dbReference>
<dbReference type="Pfam" id="PF02441">
    <property type="entry name" value="Flavoprotein"/>
    <property type="match status" value="1"/>
</dbReference>
<dbReference type="GO" id="GO:0016831">
    <property type="term" value="F:carboxy-lyase activity"/>
    <property type="evidence" value="ECO:0007669"/>
    <property type="project" value="TreeGrafter"/>
</dbReference>
<gene>
    <name evidence="7" type="primary">ubiX</name>
    <name evidence="9" type="ORF">JP36_01280</name>
</gene>
<comment type="caution">
    <text evidence="7">Lacks conserved residue(s) required for the propagation of feature annotation.</text>
</comment>
<dbReference type="AlphaFoldDB" id="A0A0A2Y7I9"/>
<dbReference type="EC" id="2.5.1.129" evidence="7"/>
<evidence type="ECO:0000313" key="10">
    <source>
        <dbReference type="Proteomes" id="UP000030539"/>
    </source>
</evidence>
<evidence type="ECO:0000313" key="9">
    <source>
        <dbReference type="EMBL" id="KGQ39102.1"/>
    </source>
</evidence>
<feature type="binding site" evidence="7">
    <location>
        <begin position="14"/>
        <end position="16"/>
    </location>
    <ligand>
        <name>FMN</name>
        <dbReference type="ChEBI" id="CHEBI:58210"/>
    </ligand>
</feature>
<evidence type="ECO:0000256" key="3">
    <source>
        <dbReference type="ARBA" id="ARBA00022643"/>
    </source>
</evidence>
<dbReference type="PANTHER" id="PTHR43374:SF1">
    <property type="entry name" value="FLAVIN PRENYLTRANSFERASE PAD1, MITOCHONDRIAL"/>
    <property type="match status" value="1"/>
</dbReference>
<protein>
    <recommendedName>
        <fullName evidence="7">Flavin prenyltransferase UbiX</fullName>
        <ecNumber evidence="7">2.5.1.129</ecNumber>
    </recommendedName>
</protein>
<name>A0A0A2Y7I9_9PAST</name>
<dbReference type="eggNOG" id="COG0163">
    <property type="taxonomic scope" value="Bacteria"/>
</dbReference>
<feature type="binding site" evidence="7">
    <location>
        <begin position="93"/>
        <end position="96"/>
    </location>
    <ligand>
        <name>FMN</name>
        <dbReference type="ChEBI" id="CHEBI:58210"/>
    </ligand>
</feature>
<dbReference type="STRING" id="155515.JP36_01280"/>
<dbReference type="PANTHER" id="PTHR43374">
    <property type="entry name" value="FLAVIN PRENYLTRANSFERASE"/>
    <property type="match status" value="1"/>
</dbReference>
<keyword evidence="4 7" id="KW-0808">Transferase</keyword>
<dbReference type="InterPro" id="IPR036551">
    <property type="entry name" value="Flavin_trans-like"/>
</dbReference>
<evidence type="ECO:0000256" key="1">
    <source>
        <dbReference type="ARBA" id="ARBA00022602"/>
    </source>
</evidence>
<evidence type="ECO:0000259" key="8">
    <source>
        <dbReference type="Pfam" id="PF02441"/>
    </source>
</evidence>
<dbReference type="Gene3D" id="3.40.50.1950">
    <property type="entry name" value="Flavin prenyltransferase-like"/>
    <property type="match status" value="1"/>
</dbReference>
<dbReference type="InterPro" id="IPR003382">
    <property type="entry name" value="Flavoprotein"/>
</dbReference>
<comment type="function">
    <text evidence="7">Flavin prenyltransferase that catalyzes the synthesis of the prenylated FMN cofactor (prenyl-FMN) for 4-hydroxy-3-polyprenylbenzoic acid decarboxylase UbiD. The prenyltransferase is metal-independent and links a dimethylallyl moiety from dimethylallyl monophosphate (DMAP) to the flavin N5 and C6 atoms of FMN.</text>
</comment>
<accession>A0A0A2Y7I9</accession>
<keyword evidence="1 7" id="KW-0637">Prenyltransferase</keyword>
<evidence type="ECO:0000256" key="5">
    <source>
        <dbReference type="ARBA" id="ARBA00050612"/>
    </source>
</evidence>
<evidence type="ECO:0000256" key="7">
    <source>
        <dbReference type="HAMAP-Rule" id="MF_01984"/>
    </source>
</evidence>
<dbReference type="EMBL" id="JPXX01000004">
    <property type="protein sequence ID" value="KGQ39102.1"/>
    <property type="molecule type" value="Genomic_DNA"/>
</dbReference>
<comment type="similarity">
    <text evidence="6 7">Belongs to the UbiX/PAD1 family.</text>
</comment>
<evidence type="ECO:0000256" key="6">
    <source>
        <dbReference type="ARBA" id="ARBA00060793"/>
    </source>
</evidence>
<dbReference type="Proteomes" id="UP000030539">
    <property type="component" value="Unassembled WGS sequence"/>
</dbReference>
<dbReference type="SUPFAM" id="SSF52507">
    <property type="entry name" value="Homo-oligomeric flavin-containing Cys decarboxylases, HFCD"/>
    <property type="match status" value="1"/>
</dbReference>
<evidence type="ECO:0000256" key="2">
    <source>
        <dbReference type="ARBA" id="ARBA00022630"/>
    </source>
</evidence>
<sequence>MEKRMKKIIVAISGASGIVYAIDLLQSLRTIGQPIEIHGVVSHWAKENLRIESKMQLSELYQLMDYHYSNRDMTSTIASGSYLIDAMVIVPASMKTVASIACGFHDSLIGRAADVTLKEQRKLIIVPRESPLSVIHLENLTKLAKLGAHIIPPIPAFYHPPQSVDELIRQQTGKILDSLGIAHQLIPRWQSGITENQVL</sequence>
<dbReference type="InterPro" id="IPR004507">
    <property type="entry name" value="UbiX-like"/>
</dbReference>
<dbReference type="GO" id="GO:0106141">
    <property type="term" value="F:flavin prenyltransferase activity"/>
    <property type="evidence" value="ECO:0007669"/>
    <property type="project" value="UniProtKB-EC"/>
</dbReference>
<comment type="catalytic activity">
    <reaction evidence="5 7">
        <text>dimethylallyl phosphate + FMNH2 = prenylated FMNH2 + phosphate</text>
        <dbReference type="Rhea" id="RHEA:37743"/>
        <dbReference type="ChEBI" id="CHEBI:43474"/>
        <dbReference type="ChEBI" id="CHEBI:57618"/>
        <dbReference type="ChEBI" id="CHEBI:87467"/>
        <dbReference type="ChEBI" id="CHEBI:88052"/>
        <dbReference type="EC" id="2.5.1.129"/>
    </reaction>
</comment>
<reference evidence="9 10" key="1">
    <citation type="submission" date="2014-08" db="EMBL/GenBank/DDBJ databases">
        <title>Chaperone-usher fimbriae in a diverse selection of Gallibacterium genomes.</title>
        <authorList>
            <person name="Kudirkiene E."/>
            <person name="Bager R.J."/>
            <person name="Johnson T.J."/>
            <person name="Bojesen A.M."/>
        </authorList>
    </citation>
    <scope>NUCLEOTIDE SEQUENCE [LARGE SCALE GENOMIC DNA]</scope>
    <source>
        <strain evidence="9 10">CCM5974</strain>
    </source>
</reference>
<dbReference type="NCBIfam" id="TIGR00421">
    <property type="entry name" value="ubiX_pad"/>
    <property type="match status" value="1"/>
</dbReference>
<feature type="binding site" evidence="7">
    <location>
        <position position="174"/>
    </location>
    <ligand>
        <name>dimethylallyl phosphate</name>
        <dbReference type="ChEBI" id="CHEBI:88052"/>
    </ligand>
</feature>
<keyword evidence="9" id="KW-0456">Lyase</keyword>
<dbReference type="FunFam" id="3.40.50.1950:FF:000001">
    <property type="entry name" value="Flavin prenyltransferase UbiX"/>
    <property type="match status" value="1"/>
</dbReference>